<evidence type="ECO:0000256" key="3">
    <source>
        <dbReference type="ARBA" id="ARBA00012663"/>
    </source>
</evidence>
<comment type="catalytic activity">
    <reaction evidence="1">
        <text>Hydrolysis of terminal non-reducing N-acetyl-D-hexosamine residues in N-acetyl-beta-D-hexosaminides.</text>
        <dbReference type="EC" id="3.2.1.52"/>
    </reaction>
</comment>
<feature type="signal peptide" evidence="7">
    <location>
        <begin position="1"/>
        <end position="20"/>
    </location>
</feature>
<evidence type="ECO:0000256" key="6">
    <source>
        <dbReference type="PIRSR" id="PIRSR625705-1"/>
    </source>
</evidence>
<dbReference type="EC" id="3.2.1.52" evidence="3"/>
<evidence type="ECO:0000313" key="10">
    <source>
        <dbReference type="Proteomes" id="UP000555103"/>
    </source>
</evidence>
<keyword evidence="7" id="KW-0732">Signal</keyword>
<dbReference type="CDD" id="cd06563">
    <property type="entry name" value="GH20_chitobiase-like"/>
    <property type="match status" value="1"/>
</dbReference>
<proteinExistence type="inferred from homology"/>
<comment type="similarity">
    <text evidence="2">Belongs to the glycosyl hydrolase 20 family.</text>
</comment>
<dbReference type="Pfam" id="PF02838">
    <property type="entry name" value="Glyco_hydro_20b"/>
    <property type="match status" value="1"/>
</dbReference>
<dbReference type="PANTHER" id="PTHR22600">
    <property type="entry name" value="BETA-HEXOSAMINIDASE"/>
    <property type="match status" value="1"/>
</dbReference>
<evidence type="ECO:0000256" key="7">
    <source>
        <dbReference type="SAM" id="SignalP"/>
    </source>
</evidence>
<dbReference type="SUPFAM" id="SSF51445">
    <property type="entry name" value="(Trans)glycosidases"/>
    <property type="match status" value="1"/>
</dbReference>
<evidence type="ECO:0000256" key="5">
    <source>
        <dbReference type="ARBA" id="ARBA00023295"/>
    </source>
</evidence>
<dbReference type="InterPro" id="IPR037524">
    <property type="entry name" value="PA14/GLEYA"/>
</dbReference>
<dbReference type="RefSeq" id="WP_183308737.1">
    <property type="nucleotide sequence ID" value="NZ_JACIEP010000019.1"/>
</dbReference>
<dbReference type="InterPro" id="IPR011658">
    <property type="entry name" value="PA14_dom"/>
</dbReference>
<evidence type="ECO:0000256" key="4">
    <source>
        <dbReference type="ARBA" id="ARBA00022801"/>
    </source>
</evidence>
<dbReference type="PRINTS" id="PR00738">
    <property type="entry name" value="GLHYDRLASE20"/>
</dbReference>
<dbReference type="Pfam" id="PF00728">
    <property type="entry name" value="Glyco_hydro_20"/>
    <property type="match status" value="1"/>
</dbReference>
<reference evidence="9 10" key="1">
    <citation type="submission" date="2020-08" db="EMBL/GenBank/DDBJ databases">
        <title>Genomic Encyclopedia of Type Strains, Phase IV (KMG-IV): sequencing the most valuable type-strain genomes for metagenomic binning, comparative biology and taxonomic classification.</title>
        <authorList>
            <person name="Goeker M."/>
        </authorList>
    </citation>
    <scope>NUCLEOTIDE SEQUENCE [LARGE SCALE GENOMIC DNA]</scope>
    <source>
        <strain evidence="9 10">DSM 104969</strain>
    </source>
</reference>
<dbReference type="GO" id="GO:0005975">
    <property type="term" value="P:carbohydrate metabolic process"/>
    <property type="evidence" value="ECO:0007669"/>
    <property type="project" value="InterPro"/>
</dbReference>
<dbReference type="Pfam" id="PF07691">
    <property type="entry name" value="PA14"/>
    <property type="match status" value="1"/>
</dbReference>
<keyword evidence="10" id="KW-1185">Reference proteome</keyword>
<gene>
    <name evidence="9" type="ORF">GGR21_003818</name>
</gene>
<dbReference type="InterPro" id="IPR015883">
    <property type="entry name" value="Glyco_hydro_20_cat"/>
</dbReference>
<dbReference type="Gene3D" id="3.20.20.80">
    <property type="entry name" value="Glycosidases"/>
    <property type="match status" value="1"/>
</dbReference>
<dbReference type="GO" id="GO:0004563">
    <property type="term" value="F:beta-N-acetylhexosaminidase activity"/>
    <property type="evidence" value="ECO:0007669"/>
    <property type="project" value="UniProtKB-EC"/>
</dbReference>
<accession>A0A840CW90</accession>
<dbReference type="InterPro" id="IPR015882">
    <property type="entry name" value="HEX_bac_N"/>
</dbReference>
<dbReference type="InterPro" id="IPR026876">
    <property type="entry name" value="Fn3_assoc_repeat"/>
</dbReference>
<dbReference type="GO" id="GO:0030203">
    <property type="term" value="P:glycosaminoglycan metabolic process"/>
    <property type="evidence" value="ECO:0007669"/>
    <property type="project" value="TreeGrafter"/>
</dbReference>
<sequence>MKKILLITFLLVGSIFKMQASGSPQLPIIPYPTHIQILDGNFALNENVAIVVTDTEKFKDEALYLQTLLQDILGKKIAVSSKAGKNVIEIRYEANLPSVEAYKLDISSDKVIISAKDGHGAFYAIQTLRQIIPLGSKGTVQLPNLKIEDSPAFTWRGMHLDISRHFFGMDYLKKHIDRLSFYKMNKFHIHLTDDQGWRIEIKQYPKLTEIGSWRSLKNKHDSICIERSKENPNFEIDPRYIHEKDGKTVYGGYYTQEEMKEVIAYAKERHVEIIPEVDMPGHMMAAIRAYPFLLDGEAGWGELFSTPICPCSEDVYTFTKNVLGEIADLFPSKYVHIGADEVDKETWENSENCREFMKKHNLEDVSKLQSYFVHEMQDFLESKGKKIIAWDEILQGGTNSNTTVMYWRGWVKDASLKAVMNGNEVIMTPTNPMYFDYVNSNSSTYNVYTMNVIYPDIPEDKKHLILGAQANLWAEYIPTEQQADFQIYPRMLALAERVWTNDTSNFDGFYARLLQHFPRLDALGVKYRLPDIEGFTLENVYVGSTQFLPRSPLSEMKIHYTLDGTAPEQTSPELSAPVSISAPTTLKMALFSSGGARGEIYTLNFKPSEMKDAVSVEYPKPGLICHFFDKGFKDTKEMAGETPHETFFVSNIQVLKESKAFGLIFDGYIDVPETGIYSFFFTCDDGGVLYIDNELVIDNDGRHSAVLKSGQSAMKKGLHPFKLDFIEGGGGYTLRLQYSFNGSAPKDIPDSWFKHSGNQ</sequence>
<comment type="caution">
    <text evidence="9">The sequence shown here is derived from an EMBL/GenBank/DDBJ whole genome shotgun (WGS) entry which is preliminary data.</text>
</comment>
<dbReference type="InterPro" id="IPR017853">
    <property type="entry name" value="GH"/>
</dbReference>
<organism evidence="9 10">
    <name type="scientific">Dysgonomonas hofstadii</name>
    <dbReference type="NCBI Taxonomy" id="637886"/>
    <lineage>
        <taxon>Bacteria</taxon>
        <taxon>Pseudomonadati</taxon>
        <taxon>Bacteroidota</taxon>
        <taxon>Bacteroidia</taxon>
        <taxon>Bacteroidales</taxon>
        <taxon>Dysgonomonadaceae</taxon>
        <taxon>Dysgonomonas</taxon>
    </lineage>
</organism>
<dbReference type="SUPFAM" id="SSF56988">
    <property type="entry name" value="Anthrax protective antigen"/>
    <property type="match status" value="1"/>
</dbReference>
<dbReference type="GO" id="GO:0016020">
    <property type="term" value="C:membrane"/>
    <property type="evidence" value="ECO:0007669"/>
    <property type="project" value="TreeGrafter"/>
</dbReference>
<keyword evidence="4 9" id="KW-0378">Hydrolase</keyword>
<evidence type="ECO:0000313" key="9">
    <source>
        <dbReference type="EMBL" id="MBB4037894.1"/>
    </source>
</evidence>
<protein>
    <recommendedName>
        <fullName evidence="3">beta-N-acetylhexosaminidase</fullName>
        <ecNumber evidence="3">3.2.1.52</ecNumber>
    </recommendedName>
</protein>
<feature type="chain" id="PRO_5032648809" description="beta-N-acetylhexosaminidase" evidence="7">
    <location>
        <begin position="21"/>
        <end position="759"/>
    </location>
</feature>
<keyword evidence="5 9" id="KW-0326">Glycosidase</keyword>
<feature type="domain" description="PA14" evidence="8">
    <location>
        <begin position="618"/>
        <end position="752"/>
    </location>
</feature>
<dbReference type="EMBL" id="JACIEP010000019">
    <property type="protein sequence ID" value="MBB4037894.1"/>
    <property type="molecule type" value="Genomic_DNA"/>
</dbReference>
<dbReference type="AlphaFoldDB" id="A0A840CW90"/>
<dbReference type="Gene3D" id="3.90.182.10">
    <property type="entry name" value="Toxin - Anthrax Protective Antigen,domain 1"/>
    <property type="match status" value="1"/>
</dbReference>
<dbReference type="PROSITE" id="PS51820">
    <property type="entry name" value="PA14"/>
    <property type="match status" value="1"/>
</dbReference>
<dbReference type="Gene3D" id="3.30.379.10">
    <property type="entry name" value="Chitobiase/beta-hexosaminidase domain 2-like"/>
    <property type="match status" value="1"/>
</dbReference>
<dbReference type="InterPro" id="IPR025705">
    <property type="entry name" value="Beta_hexosaminidase_sua/sub"/>
</dbReference>
<name>A0A840CW90_9BACT</name>
<evidence type="ECO:0000256" key="2">
    <source>
        <dbReference type="ARBA" id="ARBA00006285"/>
    </source>
</evidence>
<dbReference type="Pfam" id="PF13287">
    <property type="entry name" value="Fn3_assoc"/>
    <property type="match status" value="1"/>
</dbReference>
<evidence type="ECO:0000256" key="1">
    <source>
        <dbReference type="ARBA" id="ARBA00001231"/>
    </source>
</evidence>
<dbReference type="InterPro" id="IPR029018">
    <property type="entry name" value="Hex-like_dom2"/>
</dbReference>
<dbReference type="PANTHER" id="PTHR22600:SF57">
    <property type="entry name" value="BETA-N-ACETYLHEXOSAMINIDASE"/>
    <property type="match status" value="1"/>
</dbReference>
<dbReference type="Proteomes" id="UP000555103">
    <property type="component" value="Unassembled WGS sequence"/>
</dbReference>
<dbReference type="SMART" id="SM00758">
    <property type="entry name" value="PA14"/>
    <property type="match status" value="1"/>
</dbReference>
<evidence type="ECO:0000259" key="8">
    <source>
        <dbReference type="PROSITE" id="PS51820"/>
    </source>
</evidence>
<dbReference type="SUPFAM" id="SSF55545">
    <property type="entry name" value="beta-N-acetylhexosaminidase-like domain"/>
    <property type="match status" value="1"/>
</dbReference>
<feature type="active site" description="Proton donor" evidence="6">
    <location>
        <position position="341"/>
    </location>
</feature>